<dbReference type="AlphaFoldDB" id="A0A8C4QJG6"/>
<dbReference type="FunFam" id="2.10.110.10:FF:000005">
    <property type="entry name" value="Testin isoform 1"/>
    <property type="match status" value="1"/>
</dbReference>
<dbReference type="PANTHER" id="PTHR24211">
    <property type="entry name" value="LIM DOMAIN-CONTAINING PROTEIN"/>
    <property type="match status" value="1"/>
</dbReference>
<feature type="region of interest" description="Disordered" evidence="6">
    <location>
        <begin position="481"/>
        <end position="500"/>
    </location>
</feature>
<keyword evidence="4 5" id="KW-0440">LIM domain</keyword>
<dbReference type="Gene3D" id="2.10.110.10">
    <property type="entry name" value="Cysteine Rich Protein"/>
    <property type="match status" value="3"/>
</dbReference>
<dbReference type="Ensembl" id="ENSEBUT00000016948.1">
    <property type="protein sequence ID" value="ENSEBUP00000016372.1"/>
    <property type="gene ID" value="ENSEBUG00000010245.1"/>
</dbReference>
<accession>A0A8C4QJG6</accession>
<name>A0A8C4QJG6_EPTBU</name>
<dbReference type="PROSITE" id="PS00478">
    <property type="entry name" value="LIM_DOMAIN_1"/>
    <property type="match status" value="1"/>
</dbReference>
<feature type="domain" description="LIM zinc-binding" evidence="7">
    <location>
        <begin position="186"/>
        <end position="246"/>
    </location>
</feature>
<dbReference type="GeneTree" id="ENSGT00940000153629"/>
<dbReference type="CDD" id="cd09418">
    <property type="entry name" value="LIM2_Prickle"/>
    <property type="match status" value="1"/>
</dbReference>
<dbReference type="InterPro" id="IPR001781">
    <property type="entry name" value="Znf_LIM"/>
</dbReference>
<evidence type="ECO:0000259" key="7">
    <source>
        <dbReference type="PROSITE" id="PS50023"/>
    </source>
</evidence>
<evidence type="ECO:0000256" key="3">
    <source>
        <dbReference type="ARBA" id="ARBA00022833"/>
    </source>
</evidence>
<dbReference type="Proteomes" id="UP000694388">
    <property type="component" value="Unplaced"/>
</dbReference>
<proteinExistence type="predicted"/>
<dbReference type="CDD" id="cd09827">
    <property type="entry name" value="PET_Prickle"/>
    <property type="match status" value="1"/>
</dbReference>
<dbReference type="Pfam" id="PF06297">
    <property type="entry name" value="PET"/>
    <property type="match status" value="1"/>
</dbReference>
<dbReference type="PROSITE" id="PS50023">
    <property type="entry name" value="LIM_DOMAIN_2"/>
    <property type="match status" value="2"/>
</dbReference>
<keyword evidence="10" id="KW-1185">Reference proteome</keyword>
<feature type="domain" description="LIM zinc-binding" evidence="7">
    <location>
        <begin position="123"/>
        <end position="185"/>
    </location>
</feature>
<reference evidence="9" key="1">
    <citation type="submission" date="2025-08" db="UniProtKB">
        <authorList>
            <consortium name="Ensembl"/>
        </authorList>
    </citation>
    <scope>IDENTIFICATION</scope>
</reference>
<organism evidence="9 10">
    <name type="scientific">Eptatretus burgeri</name>
    <name type="common">Inshore hagfish</name>
    <dbReference type="NCBI Taxonomy" id="7764"/>
    <lineage>
        <taxon>Eukaryota</taxon>
        <taxon>Metazoa</taxon>
        <taxon>Chordata</taxon>
        <taxon>Craniata</taxon>
        <taxon>Vertebrata</taxon>
        <taxon>Cyclostomata</taxon>
        <taxon>Myxini</taxon>
        <taxon>Myxiniformes</taxon>
        <taxon>Myxinidae</taxon>
        <taxon>Eptatretinae</taxon>
        <taxon>Eptatretus</taxon>
    </lineage>
</organism>
<feature type="compositionally biased region" description="Basic and acidic residues" evidence="6">
    <location>
        <begin position="550"/>
        <end position="565"/>
    </location>
</feature>
<evidence type="ECO:0008006" key="11">
    <source>
        <dbReference type="Google" id="ProtNLM"/>
    </source>
</evidence>
<evidence type="ECO:0000256" key="1">
    <source>
        <dbReference type="ARBA" id="ARBA00022723"/>
    </source>
</evidence>
<keyword evidence="3 5" id="KW-0862">Zinc</keyword>
<dbReference type="InterPro" id="IPR010442">
    <property type="entry name" value="PET_domain"/>
</dbReference>
<evidence type="ECO:0000313" key="9">
    <source>
        <dbReference type="Ensembl" id="ENSEBUP00000016372.1"/>
    </source>
</evidence>
<keyword evidence="2" id="KW-0677">Repeat</keyword>
<feature type="compositionally biased region" description="Polar residues" evidence="6">
    <location>
        <begin position="328"/>
        <end position="337"/>
    </location>
</feature>
<dbReference type="GO" id="GO:0008270">
    <property type="term" value="F:zinc ion binding"/>
    <property type="evidence" value="ECO:0007669"/>
    <property type="project" value="InterPro"/>
</dbReference>
<feature type="domain" description="PET" evidence="8">
    <location>
        <begin position="13"/>
        <end position="121"/>
    </location>
</feature>
<evidence type="ECO:0000259" key="8">
    <source>
        <dbReference type="PROSITE" id="PS51303"/>
    </source>
</evidence>
<dbReference type="Pfam" id="PF00412">
    <property type="entry name" value="LIM"/>
    <property type="match status" value="2"/>
</dbReference>
<reference evidence="9" key="2">
    <citation type="submission" date="2025-09" db="UniProtKB">
        <authorList>
            <consortium name="Ensembl"/>
        </authorList>
    </citation>
    <scope>IDENTIFICATION</scope>
</reference>
<keyword evidence="1 5" id="KW-0479">Metal-binding</keyword>
<dbReference type="InterPro" id="IPR033726">
    <property type="entry name" value="LIM2_prickle"/>
</dbReference>
<protein>
    <recommendedName>
        <fullName evidence="11">Prickle-like protein 3</fullName>
    </recommendedName>
</protein>
<dbReference type="InterPro" id="IPR047120">
    <property type="entry name" value="Pk/Esn/Tes"/>
</dbReference>
<dbReference type="SUPFAM" id="SSF57716">
    <property type="entry name" value="Glucocorticoid receptor-like (DNA-binding domain)"/>
    <property type="match status" value="2"/>
</dbReference>
<evidence type="ECO:0000313" key="10">
    <source>
        <dbReference type="Proteomes" id="UP000694388"/>
    </source>
</evidence>
<dbReference type="PANTHER" id="PTHR24211:SF20">
    <property type="entry name" value="PROTEIN ESPINAS-RELATED"/>
    <property type="match status" value="1"/>
</dbReference>
<sequence length="682" mass="76266">APLELKAVGALAFELQRNSVSDDDSGCVLEEYTWVPPGLKPEQVHQYFCCLPEDRVPYVNSTGEKYRAKQLLYQLPPQDNEARFCNSLGEEEKKELRLFSAQRKRDALGRGSVRSFPITAAGVACQQCGGTIGGGEMAVFASRTSLYWHPRCFVCITCRELLVDLIYFCLDGKLYCGRHQAERLKPRCAACDEIIFADECTEAEGRHWHIAHFSCVECQIVLGGQRYIMKDGRPFCCSCFQVRHTVPCIACYQHIERVTYGGQHWHARDKCFSCARCKSSLLGFPFLPQQGQIFCSKACSLGDDGNASDSADSAFQSARSRDSHRSFRNGSEASQPKPTAYSLDPTPFILENASESSMYGLSESGKRTAFHLSPGSFVDSSLERSIDLCALPGLTVDVEYKSTEKHAKLNIPHGIKEVNCKKEKFNTPCSLYPAIRYQSTDSISSLNLAVESEPINSIRQRMLGPVRRSLSQPRIQARIGREAAEVPASPPAMACRPPLSERLRRRAFDSEEGRHQHHRGHHHSRKSRKSRSENALNRLAVSEQRRCHFKEEPEVHTHEEYEQRMQQRTGKPGEGGRPRARPIYAPQNHITVERFPNRNVLDFFEDDSVDSDGCCSTCSSSSSDSEEDGYFLGRPIPHATLPSKLPPHIIPVAFGRGASLAAKANAIGDKKRRQKGKNCIIS</sequence>
<evidence type="ECO:0000256" key="5">
    <source>
        <dbReference type="PROSITE-ProRule" id="PRU00125"/>
    </source>
</evidence>
<evidence type="ECO:0000256" key="4">
    <source>
        <dbReference type="ARBA" id="ARBA00023038"/>
    </source>
</evidence>
<dbReference type="PROSITE" id="PS51303">
    <property type="entry name" value="PET"/>
    <property type="match status" value="1"/>
</dbReference>
<evidence type="ECO:0000256" key="2">
    <source>
        <dbReference type="ARBA" id="ARBA00022737"/>
    </source>
</evidence>
<feature type="region of interest" description="Disordered" evidence="6">
    <location>
        <begin position="509"/>
        <end position="534"/>
    </location>
</feature>
<dbReference type="OMA" id="NLVFGCQ"/>
<feature type="region of interest" description="Disordered" evidence="6">
    <location>
        <begin position="310"/>
        <end position="343"/>
    </location>
</feature>
<feature type="region of interest" description="Disordered" evidence="6">
    <location>
        <begin position="550"/>
        <end position="578"/>
    </location>
</feature>
<evidence type="ECO:0000256" key="6">
    <source>
        <dbReference type="SAM" id="MobiDB-lite"/>
    </source>
</evidence>
<dbReference type="SMART" id="SM00132">
    <property type="entry name" value="LIM"/>
    <property type="match status" value="3"/>
</dbReference>
<dbReference type="InterPro" id="IPR033723">
    <property type="entry name" value="PET_prickle"/>
</dbReference>
<feature type="compositionally biased region" description="Basic residues" evidence="6">
    <location>
        <begin position="515"/>
        <end position="529"/>
    </location>
</feature>